<sequence length="213" mass="23472">MRLMKDFLSDDKNMDALCDSTDLGATLLNFLELKKVITDEILDKINNENGKINKNTILYKFLRDSRDDEDLDHIIAALDASRNSKAMACFVNLRTKKLQSGENSGACNTPSLPPTTAVKLTTMSISKIADLIENDSEILEKITTLNKTFGVGDAAVSSAVKMYKMDTKTANSLLYQILTKWRSARYDADAKGSHFLAILQSAGYRGAEGGFLT</sequence>
<accession>A0A226E0H5</accession>
<protein>
    <recommendedName>
        <fullName evidence="3">Death domain-containing protein</fullName>
    </recommendedName>
</protein>
<reference evidence="1 2" key="1">
    <citation type="submission" date="2015-12" db="EMBL/GenBank/DDBJ databases">
        <title>The genome of Folsomia candida.</title>
        <authorList>
            <person name="Faddeeva A."/>
            <person name="Derks M.F."/>
            <person name="Anvar Y."/>
            <person name="Smit S."/>
            <person name="Van Straalen N."/>
            <person name="Roelofs D."/>
        </authorList>
    </citation>
    <scope>NUCLEOTIDE SEQUENCE [LARGE SCALE GENOMIC DNA]</scope>
    <source>
        <strain evidence="1 2">VU population</strain>
        <tissue evidence="1">Whole body</tissue>
    </source>
</reference>
<organism evidence="1 2">
    <name type="scientific">Folsomia candida</name>
    <name type="common">Springtail</name>
    <dbReference type="NCBI Taxonomy" id="158441"/>
    <lineage>
        <taxon>Eukaryota</taxon>
        <taxon>Metazoa</taxon>
        <taxon>Ecdysozoa</taxon>
        <taxon>Arthropoda</taxon>
        <taxon>Hexapoda</taxon>
        <taxon>Collembola</taxon>
        <taxon>Entomobryomorpha</taxon>
        <taxon>Isotomoidea</taxon>
        <taxon>Isotomidae</taxon>
        <taxon>Proisotominae</taxon>
        <taxon>Folsomia</taxon>
    </lineage>
</organism>
<gene>
    <name evidence="1" type="ORF">Fcan01_14325</name>
</gene>
<evidence type="ECO:0000313" key="1">
    <source>
        <dbReference type="EMBL" id="OXA50800.1"/>
    </source>
</evidence>
<evidence type="ECO:0000313" key="2">
    <source>
        <dbReference type="Proteomes" id="UP000198287"/>
    </source>
</evidence>
<name>A0A226E0H5_FOLCA</name>
<dbReference type="AlphaFoldDB" id="A0A226E0H5"/>
<proteinExistence type="predicted"/>
<comment type="caution">
    <text evidence="1">The sequence shown here is derived from an EMBL/GenBank/DDBJ whole genome shotgun (WGS) entry which is preliminary data.</text>
</comment>
<dbReference type="Proteomes" id="UP000198287">
    <property type="component" value="Unassembled WGS sequence"/>
</dbReference>
<evidence type="ECO:0008006" key="3">
    <source>
        <dbReference type="Google" id="ProtNLM"/>
    </source>
</evidence>
<keyword evidence="2" id="KW-1185">Reference proteome</keyword>
<dbReference type="EMBL" id="LNIX01000008">
    <property type="protein sequence ID" value="OXA50800.1"/>
    <property type="molecule type" value="Genomic_DNA"/>
</dbReference>